<evidence type="ECO:0000256" key="3">
    <source>
        <dbReference type="ARBA" id="ARBA00023180"/>
    </source>
</evidence>
<feature type="transmembrane region" description="Helical" evidence="6">
    <location>
        <begin position="686"/>
        <end position="709"/>
    </location>
</feature>
<name>A0A9W6WMX3_9STRA</name>
<dbReference type="GO" id="GO:0015926">
    <property type="term" value="F:glucosidase activity"/>
    <property type="evidence" value="ECO:0007669"/>
    <property type="project" value="TreeGrafter"/>
</dbReference>
<evidence type="ECO:0000256" key="2">
    <source>
        <dbReference type="ARBA" id="ARBA00023136"/>
    </source>
</evidence>
<dbReference type="GO" id="GO:0006078">
    <property type="term" value="P:(1-&gt;6)-beta-D-glucan biosynthetic process"/>
    <property type="evidence" value="ECO:0007669"/>
    <property type="project" value="TreeGrafter"/>
</dbReference>
<evidence type="ECO:0000256" key="7">
    <source>
        <dbReference type="SAM" id="SignalP"/>
    </source>
</evidence>
<dbReference type="Gene3D" id="2.60.120.200">
    <property type="match status" value="2"/>
</dbReference>
<dbReference type="FunFam" id="2.60.120.200:FF:000157">
    <property type="entry name" value="Beta-glucan synthesis-associated protein SKN1"/>
    <property type="match status" value="1"/>
</dbReference>
<keyword evidence="6" id="KW-0812">Transmembrane</keyword>
<dbReference type="InterPro" id="IPR005629">
    <property type="entry name" value="Skn1/Kre6/Sbg1"/>
</dbReference>
<evidence type="ECO:0000256" key="6">
    <source>
        <dbReference type="SAM" id="Phobius"/>
    </source>
</evidence>
<dbReference type="PANTHER" id="PTHR31361:SF1">
    <property type="entry name" value="BETA-GLUCAN SYNTHESIS-ASSOCIATED PROTEIN KRE6-RELATED"/>
    <property type="match status" value="1"/>
</dbReference>
<dbReference type="Pfam" id="PF03935">
    <property type="entry name" value="SKN1_KRE6_Sbg1"/>
    <property type="match status" value="2"/>
</dbReference>
<proteinExistence type="predicted"/>
<gene>
    <name evidence="8" type="ORF">Plil01_000139200</name>
</gene>
<evidence type="ECO:0000256" key="1">
    <source>
        <dbReference type="ARBA" id="ARBA00004370"/>
    </source>
</evidence>
<evidence type="ECO:0000256" key="5">
    <source>
        <dbReference type="SAM" id="MobiDB-lite"/>
    </source>
</evidence>
<feature type="region of interest" description="Disordered" evidence="5">
    <location>
        <begin position="22"/>
        <end position="43"/>
    </location>
</feature>
<keyword evidence="2 6" id="KW-0472">Membrane</keyword>
<keyword evidence="3" id="KW-0325">Glycoprotein</keyword>
<dbReference type="OrthoDB" id="412647at2759"/>
<sequence length="814" mass="89603">MLATTLRSALLVVLTLALVDATSSDSGSSTSGSGSSTATGRSMVKLETRSGIRPWVDPDTPDDVRTYVTSRGDTWELVMSDEFSDVTRNFSAGADHIWTSMEMPDGTNSALQLYSHDMTSVVCDDDEEGLCYLQIKSIDEVNNITVWNNYLRPPAYQNSTFTWNKFCFQGGMLEVRAKLPGILSKGSGNPDIGKGKSARAKNTKFYPTWPGIWLMGNLGRALFSSSTARMWPFSYNECNETVFNSSNQRISACDSNPGHGLNPNQGRGAVEIDLLEGGGAAISSSIQIAPGMPADYRRAAFNETLGDYSYCMYSQGCTTIGANLPGVPTQYYKKRGHQSWYQGLRYGANNYCVVDGNDTQSYSIVTAGMKNITENSCDLLYCPASSDVHGDMDYIDGDKSLGYWNINSNGTCFPAMNGYQGVFLCDPDNQDSRCSEPRNDSTPKTNTMEAYNYQMDALSANWGIHMGAYYDYVAYQLEWVTGDNGYLRWMIGGHPIFEIPAESVVNTPQGGSKPNPRLTFPEEPSYIILNVALSAAWGTYPPNPGKPCRGNGKDKEANYICDSFPLYMKIDYVRLYQDTSPTSTMAHECDPASHPTRQWILDHLSEYVDGDNQYVEINGGAPCRDYTDCSIPFSVQYTFHTGICNADTGRCECTNKFWGGPRCTFQLGATTANGEDASEVTFGPPLYAAFIVLGVVVFLTIVVFIVMIIRRRRKMMKEAEKAKEFAHMTYVMSDMKNAKVMASSTEMAILTPNDNDDGTPETSRRSSLAASGPGAVVDDQLPLALIQNAVELVIQDHLRQPVKEQGKYVKTAYA</sequence>
<dbReference type="GO" id="GO:0005789">
    <property type="term" value="C:endoplasmic reticulum membrane"/>
    <property type="evidence" value="ECO:0007669"/>
    <property type="project" value="TreeGrafter"/>
</dbReference>
<reference evidence="8" key="1">
    <citation type="submission" date="2023-04" db="EMBL/GenBank/DDBJ databases">
        <title>Phytophthora lilii NBRC 32176.</title>
        <authorList>
            <person name="Ichikawa N."/>
            <person name="Sato H."/>
            <person name="Tonouchi N."/>
        </authorList>
    </citation>
    <scope>NUCLEOTIDE SEQUENCE</scope>
    <source>
        <strain evidence="8">NBRC 32176</strain>
    </source>
</reference>
<feature type="compositionally biased region" description="Low complexity" evidence="5">
    <location>
        <begin position="22"/>
        <end position="40"/>
    </location>
</feature>
<dbReference type="Proteomes" id="UP001165083">
    <property type="component" value="Unassembled WGS sequence"/>
</dbReference>
<feature type="signal peptide" evidence="7">
    <location>
        <begin position="1"/>
        <end position="21"/>
    </location>
</feature>
<dbReference type="AlphaFoldDB" id="A0A9W6WMX3"/>
<dbReference type="SUPFAM" id="SSF49899">
    <property type="entry name" value="Concanavalin A-like lectins/glucanases"/>
    <property type="match status" value="2"/>
</dbReference>
<comment type="subcellular location">
    <subcellularLocation>
        <location evidence="1">Membrane</location>
    </subcellularLocation>
</comment>
<protein>
    <submittedName>
        <fullName evidence="8">Unnamed protein product</fullName>
    </submittedName>
</protein>
<organism evidence="8 9">
    <name type="scientific">Phytophthora lilii</name>
    <dbReference type="NCBI Taxonomy" id="2077276"/>
    <lineage>
        <taxon>Eukaryota</taxon>
        <taxon>Sar</taxon>
        <taxon>Stramenopiles</taxon>
        <taxon>Oomycota</taxon>
        <taxon>Peronosporomycetes</taxon>
        <taxon>Peronosporales</taxon>
        <taxon>Peronosporaceae</taxon>
        <taxon>Phytophthora</taxon>
    </lineage>
</organism>
<feature type="chain" id="PRO_5040980895" evidence="7">
    <location>
        <begin position="22"/>
        <end position="814"/>
    </location>
</feature>
<dbReference type="EMBL" id="BSXW01000050">
    <property type="protein sequence ID" value="GMF10606.1"/>
    <property type="molecule type" value="Genomic_DNA"/>
</dbReference>
<evidence type="ECO:0000313" key="8">
    <source>
        <dbReference type="EMBL" id="GMF10606.1"/>
    </source>
</evidence>
<keyword evidence="4" id="KW-0961">Cell wall biogenesis/degradation</keyword>
<dbReference type="PANTHER" id="PTHR31361">
    <property type="entry name" value="BETA-GLUCAN SYNTHESIS-ASSOCIATED PROTEIN KRE6-RELATED"/>
    <property type="match status" value="1"/>
</dbReference>
<evidence type="ECO:0000313" key="9">
    <source>
        <dbReference type="Proteomes" id="UP001165083"/>
    </source>
</evidence>
<feature type="region of interest" description="Disordered" evidence="5">
    <location>
        <begin position="749"/>
        <end position="773"/>
    </location>
</feature>
<dbReference type="GO" id="GO:0071555">
    <property type="term" value="P:cell wall organization"/>
    <property type="evidence" value="ECO:0007669"/>
    <property type="project" value="UniProtKB-KW"/>
</dbReference>
<keyword evidence="7" id="KW-0732">Signal</keyword>
<keyword evidence="6" id="KW-1133">Transmembrane helix</keyword>
<dbReference type="GO" id="GO:0005886">
    <property type="term" value="C:plasma membrane"/>
    <property type="evidence" value="ECO:0007669"/>
    <property type="project" value="TreeGrafter"/>
</dbReference>
<accession>A0A9W6WMX3</accession>
<keyword evidence="9" id="KW-1185">Reference proteome</keyword>
<evidence type="ECO:0000256" key="4">
    <source>
        <dbReference type="ARBA" id="ARBA00023316"/>
    </source>
</evidence>
<comment type="caution">
    <text evidence="8">The sequence shown here is derived from an EMBL/GenBank/DDBJ whole genome shotgun (WGS) entry which is preliminary data.</text>
</comment>
<dbReference type="InterPro" id="IPR013320">
    <property type="entry name" value="ConA-like_dom_sf"/>
</dbReference>